<organism evidence="1 2">
    <name type="scientific">Fusicatenibacter saccharivorans</name>
    <dbReference type="NCBI Taxonomy" id="1150298"/>
    <lineage>
        <taxon>Bacteria</taxon>
        <taxon>Bacillati</taxon>
        <taxon>Bacillota</taxon>
        <taxon>Clostridia</taxon>
        <taxon>Lachnospirales</taxon>
        <taxon>Lachnospiraceae</taxon>
        <taxon>Fusicatenibacter</taxon>
    </lineage>
</organism>
<keyword evidence="2" id="KW-1185">Reference proteome</keyword>
<proteinExistence type="predicted"/>
<name>A0ABX2GBU4_9FIRM</name>
<comment type="caution">
    <text evidence="1">The sequence shown here is derived from an EMBL/GenBank/DDBJ whole genome shotgun (WGS) entry which is preliminary data.</text>
</comment>
<protein>
    <submittedName>
        <fullName evidence="1">Uncharacterized protein</fullName>
    </submittedName>
</protein>
<evidence type="ECO:0000313" key="1">
    <source>
        <dbReference type="EMBL" id="NSE15841.1"/>
    </source>
</evidence>
<accession>A0ABX2GBU4</accession>
<evidence type="ECO:0000313" key="2">
    <source>
        <dbReference type="Proteomes" id="UP000768180"/>
    </source>
</evidence>
<gene>
    <name evidence="1" type="ORF">G5B05_05345</name>
</gene>
<dbReference type="Proteomes" id="UP000768180">
    <property type="component" value="Unassembled WGS sequence"/>
</dbReference>
<sequence length="61" mass="6772">MQFSIPVEELRFYDVISQSLMVEEGCYIIGAGTSSANILIKTEIQIPGKKTGQRDFSSKDT</sequence>
<reference evidence="1 2" key="1">
    <citation type="journal article" date="2020" name="Cell Host Microbe">
        <title>Functional and Genomic Variation between Human-Derived Isolates of Lachnospiraceae Reveals Inter- and Intra-Species Diversity.</title>
        <authorList>
            <person name="Sorbara M.T."/>
            <person name="Littmann E.R."/>
            <person name="Fontana E."/>
            <person name="Moody T.U."/>
            <person name="Kohout C.E."/>
            <person name="Gjonbalaj M."/>
            <person name="Eaton V."/>
            <person name="Seok R."/>
            <person name="Leiner I.M."/>
            <person name="Pamer E.G."/>
        </authorList>
    </citation>
    <scope>NUCLEOTIDE SEQUENCE [LARGE SCALE GENOMIC DNA]</scope>
    <source>
        <strain evidence="1 2">MSK.14.54</strain>
    </source>
</reference>
<dbReference type="EMBL" id="JAAITQ010000007">
    <property type="protein sequence ID" value="NSE15841.1"/>
    <property type="molecule type" value="Genomic_DNA"/>
</dbReference>